<dbReference type="Proteomes" id="UP000198771">
    <property type="component" value="Unassembled WGS sequence"/>
</dbReference>
<dbReference type="GO" id="GO:0046872">
    <property type="term" value="F:metal ion binding"/>
    <property type="evidence" value="ECO:0007669"/>
    <property type="project" value="InterPro"/>
</dbReference>
<evidence type="ECO:0000259" key="1">
    <source>
        <dbReference type="Pfam" id="PF02915"/>
    </source>
</evidence>
<dbReference type="Gene3D" id="1.20.1260.10">
    <property type="match status" value="1"/>
</dbReference>
<dbReference type="GO" id="GO:0016491">
    <property type="term" value="F:oxidoreductase activity"/>
    <property type="evidence" value="ECO:0007669"/>
    <property type="project" value="InterPro"/>
</dbReference>
<dbReference type="InterPro" id="IPR009078">
    <property type="entry name" value="Ferritin-like_SF"/>
</dbReference>
<reference evidence="2 3" key="1">
    <citation type="submission" date="2016-10" db="EMBL/GenBank/DDBJ databases">
        <authorList>
            <person name="de Groot N.N."/>
        </authorList>
    </citation>
    <scope>NUCLEOTIDE SEQUENCE [LARGE SCALE GENOMIC DNA]</scope>
    <source>
        <strain evidence="2 3">ASO4-2</strain>
    </source>
</reference>
<feature type="domain" description="Rubrerythrin diiron-binding" evidence="1">
    <location>
        <begin position="12"/>
        <end position="154"/>
    </location>
</feature>
<dbReference type="InterPro" id="IPR003251">
    <property type="entry name" value="Rr_diiron-bd_dom"/>
</dbReference>
<proteinExistence type="predicted"/>
<sequence>MAVFFQAAEIAAAAVNIERQGQVFYSNAANAATNPDAKDFFLYFAKEEARHEDIFQQLKDRLGKIELPAWSTNEEYGMYLQALIDSHSIFSPDLQKRLAEAGNENEAIRLAMGFEKDTILFFMEMRELVPDSEKKFVQQCIDEERSHLRQLSSMLK</sequence>
<gene>
    <name evidence="2" type="ORF">SAMN05660653_00701</name>
</gene>
<name>A0A1G6B0B2_9BACT</name>
<evidence type="ECO:0000313" key="2">
    <source>
        <dbReference type="EMBL" id="SDB14094.1"/>
    </source>
</evidence>
<protein>
    <submittedName>
        <fullName evidence="2">Rubrerythrin</fullName>
    </submittedName>
</protein>
<dbReference type="Pfam" id="PF02915">
    <property type="entry name" value="Rubrerythrin"/>
    <property type="match status" value="1"/>
</dbReference>
<dbReference type="SUPFAM" id="SSF47240">
    <property type="entry name" value="Ferritin-like"/>
    <property type="match status" value="1"/>
</dbReference>
<keyword evidence="3" id="KW-1185">Reference proteome</keyword>
<dbReference type="CDD" id="cd01045">
    <property type="entry name" value="Ferritin_like_AB"/>
    <property type="match status" value="1"/>
</dbReference>
<accession>A0A1G6B0B2</accession>
<evidence type="ECO:0000313" key="3">
    <source>
        <dbReference type="Proteomes" id="UP000198771"/>
    </source>
</evidence>
<organism evidence="2 3">
    <name type="scientific">Desulfonatronum thiosulfatophilum</name>
    <dbReference type="NCBI Taxonomy" id="617002"/>
    <lineage>
        <taxon>Bacteria</taxon>
        <taxon>Pseudomonadati</taxon>
        <taxon>Thermodesulfobacteriota</taxon>
        <taxon>Desulfovibrionia</taxon>
        <taxon>Desulfovibrionales</taxon>
        <taxon>Desulfonatronaceae</taxon>
        <taxon>Desulfonatronum</taxon>
    </lineage>
</organism>
<dbReference type="OrthoDB" id="5405405at2"/>
<dbReference type="EMBL" id="FMXO01000003">
    <property type="protein sequence ID" value="SDB14094.1"/>
    <property type="molecule type" value="Genomic_DNA"/>
</dbReference>
<dbReference type="PANTHER" id="PTHR33531:SF7">
    <property type="entry name" value="HYPOTHETICAL MEMBRANE PROTEIN, CONSERVED"/>
    <property type="match status" value="1"/>
</dbReference>
<dbReference type="AlphaFoldDB" id="A0A1G6B0B2"/>
<dbReference type="RefSeq" id="WP_092117285.1">
    <property type="nucleotide sequence ID" value="NZ_FMXO01000003.1"/>
</dbReference>
<dbReference type="STRING" id="617002.SAMN05660653_00701"/>
<dbReference type="InterPro" id="IPR012347">
    <property type="entry name" value="Ferritin-like"/>
</dbReference>
<dbReference type="PANTHER" id="PTHR33531">
    <property type="entry name" value="RUBRERYTHRIN SUBFAMILY"/>
    <property type="match status" value="1"/>
</dbReference>